<keyword evidence="4" id="KW-1185">Reference proteome</keyword>
<comment type="caution">
    <text evidence="3">The sequence shown here is derived from an EMBL/GenBank/DDBJ whole genome shotgun (WGS) entry which is preliminary data.</text>
</comment>
<dbReference type="InterPro" id="IPR007736">
    <property type="entry name" value="Caleosin-related"/>
</dbReference>
<dbReference type="EMBL" id="JADGJQ010000018">
    <property type="protein sequence ID" value="KAJ3180012.1"/>
    <property type="molecule type" value="Genomic_DNA"/>
</dbReference>
<comment type="similarity">
    <text evidence="1">Belongs to the caleosin family.</text>
</comment>
<accession>A0AAD5TLJ1</accession>
<protein>
    <submittedName>
        <fullName evidence="3">Uncharacterized protein</fullName>
    </submittedName>
</protein>
<dbReference type="AlphaFoldDB" id="A0AAD5TLJ1"/>
<keyword evidence="2" id="KW-1133">Transmembrane helix</keyword>
<evidence type="ECO:0000313" key="4">
    <source>
        <dbReference type="Proteomes" id="UP001212152"/>
    </source>
</evidence>
<keyword evidence="2" id="KW-0472">Membrane</keyword>
<evidence type="ECO:0000313" key="3">
    <source>
        <dbReference type="EMBL" id="KAJ3180012.1"/>
    </source>
</evidence>
<name>A0AAD5TLJ1_9FUNG</name>
<dbReference type="Proteomes" id="UP001212152">
    <property type="component" value="Unassembled WGS sequence"/>
</dbReference>
<dbReference type="GO" id="GO:0004497">
    <property type="term" value="F:monooxygenase activity"/>
    <property type="evidence" value="ECO:0007669"/>
    <property type="project" value="TreeGrafter"/>
</dbReference>
<dbReference type="Pfam" id="PF05042">
    <property type="entry name" value="Caleosin"/>
    <property type="match status" value="1"/>
</dbReference>
<dbReference type="SUPFAM" id="SSF47473">
    <property type="entry name" value="EF-hand"/>
    <property type="match status" value="1"/>
</dbReference>
<reference evidence="3" key="1">
    <citation type="submission" date="2020-05" db="EMBL/GenBank/DDBJ databases">
        <title>Phylogenomic resolution of chytrid fungi.</title>
        <authorList>
            <person name="Stajich J.E."/>
            <person name="Amses K."/>
            <person name="Simmons R."/>
            <person name="Seto K."/>
            <person name="Myers J."/>
            <person name="Bonds A."/>
            <person name="Quandt C.A."/>
            <person name="Barry K."/>
            <person name="Liu P."/>
            <person name="Grigoriev I."/>
            <person name="Longcore J.E."/>
            <person name="James T.Y."/>
        </authorList>
    </citation>
    <scope>NUCLEOTIDE SEQUENCE</scope>
    <source>
        <strain evidence="3">JEL0379</strain>
    </source>
</reference>
<dbReference type="PANTHER" id="PTHR31495">
    <property type="entry name" value="PEROXYGENASE 3-RELATED"/>
    <property type="match status" value="1"/>
</dbReference>
<evidence type="ECO:0000256" key="1">
    <source>
        <dbReference type="ARBA" id="ARBA00006765"/>
    </source>
</evidence>
<evidence type="ECO:0000256" key="2">
    <source>
        <dbReference type="SAM" id="Phobius"/>
    </source>
</evidence>
<keyword evidence="2" id="KW-0812">Transmembrane</keyword>
<sequence>MPATAQSTAVSAYGPLTPTVASDKQKIKTALVKASTTIDHPVPVNLDAILPNPGVPRADVAQSAEHPEGSADGKRDLSVMQQHVEFFDRNKDGVIWPWETYVGFAALGFNFLFCFAAMLIIHGGFSYPTLDTWIPHPLFPIYMTNIHRCKHGSDTATYDTEGRYLPQRFEEIFSKYDRGHKGGLSFGDIMAMQRQIANVMDFFGFFASKFEFITLWLLVKNDQGLILKEDVRRMYDGTLFYHVEKQRIEGKQRMQVEDGPTRSQKIREFAKTKWVGPKGEYKKA</sequence>
<feature type="transmembrane region" description="Helical" evidence="2">
    <location>
        <begin position="101"/>
        <end position="121"/>
    </location>
</feature>
<proteinExistence type="inferred from homology"/>
<feature type="transmembrane region" description="Helical" evidence="2">
    <location>
        <begin position="199"/>
        <end position="219"/>
    </location>
</feature>
<dbReference type="GO" id="GO:0005509">
    <property type="term" value="F:calcium ion binding"/>
    <property type="evidence" value="ECO:0007669"/>
    <property type="project" value="TreeGrafter"/>
</dbReference>
<organism evidence="3 4">
    <name type="scientific">Geranomyces variabilis</name>
    <dbReference type="NCBI Taxonomy" id="109894"/>
    <lineage>
        <taxon>Eukaryota</taxon>
        <taxon>Fungi</taxon>
        <taxon>Fungi incertae sedis</taxon>
        <taxon>Chytridiomycota</taxon>
        <taxon>Chytridiomycota incertae sedis</taxon>
        <taxon>Chytridiomycetes</taxon>
        <taxon>Spizellomycetales</taxon>
        <taxon>Powellomycetaceae</taxon>
        <taxon>Geranomyces</taxon>
    </lineage>
</organism>
<dbReference type="InterPro" id="IPR011992">
    <property type="entry name" value="EF-hand-dom_pair"/>
</dbReference>
<gene>
    <name evidence="3" type="ORF">HDU87_002235</name>
</gene>
<dbReference type="PANTHER" id="PTHR31495:SF0">
    <property type="entry name" value="BINDING PROTEIN CALEOSIN, PUTATIVE (AFU_ORTHOLOGUE AFUA_5G13750)-RELATED"/>
    <property type="match status" value="1"/>
</dbReference>